<dbReference type="EMBL" id="JARBHB010000007">
    <property type="protein sequence ID" value="KAJ8879361.1"/>
    <property type="molecule type" value="Genomic_DNA"/>
</dbReference>
<sequence length="119" mass="13409">MKKCNEIARRALLKCGNRRGLKYVNIGEKAEDGIEDGESVEDRSAEEMVEEDSQQAKPRNTKEEGKYFAKVAGFPWDHVYIDAVGTLLRIVSGFIHILVGVDSFTMFEFSFSVRSRTSA</sequence>
<accession>A0ABQ9H4Y9</accession>
<name>A0ABQ9H4Y9_9NEOP</name>
<protein>
    <submittedName>
        <fullName evidence="2">Uncharacterized protein</fullName>
    </submittedName>
</protein>
<evidence type="ECO:0000313" key="3">
    <source>
        <dbReference type="Proteomes" id="UP001159363"/>
    </source>
</evidence>
<gene>
    <name evidence="2" type="ORF">PR048_019969</name>
</gene>
<reference evidence="2 3" key="1">
    <citation type="submission" date="2023-02" db="EMBL/GenBank/DDBJ databases">
        <title>LHISI_Scaffold_Assembly.</title>
        <authorList>
            <person name="Stuart O.P."/>
            <person name="Cleave R."/>
            <person name="Magrath M.J.L."/>
            <person name="Mikheyev A.S."/>
        </authorList>
    </citation>
    <scope>NUCLEOTIDE SEQUENCE [LARGE SCALE GENOMIC DNA]</scope>
    <source>
        <strain evidence="2">Daus_M_001</strain>
        <tissue evidence="2">Leg muscle</tissue>
    </source>
</reference>
<evidence type="ECO:0000313" key="2">
    <source>
        <dbReference type="EMBL" id="KAJ8879361.1"/>
    </source>
</evidence>
<feature type="region of interest" description="Disordered" evidence="1">
    <location>
        <begin position="33"/>
        <end position="63"/>
    </location>
</feature>
<dbReference type="Proteomes" id="UP001159363">
    <property type="component" value="Chromosome 6"/>
</dbReference>
<evidence type="ECO:0000256" key="1">
    <source>
        <dbReference type="SAM" id="MobiDB-lite"/>
    </source>
</evidence>
<organism evidence="2 3">
    <name type="scientific">Dryococelus australis</name>
    <dbReference type="NCBI Taxonomy" id="614101"/>
    <lineage>
        <taxon>Eukaryota</taxon>
        <taxon>Metazoa</taxon>
        <taxon>Ecdysozoa</taxon>
        <taxon>Arthropoda</taxon>
        <taxon>Hexapoda</taxon>
        <taxon>Insecta</taxon>
        <taxon>Pterygota</taxon>
        <taxon>Neoptera</taxon>
        <taxon>Polyneoptera</taxon>
        <taxon>Phasmatodea</taxon>
        <taxon>Verophasmatodea</taxon>
        <taxon>Anareolatae</taxon>
        <taxon>Phasmatidae</taxon>
        <taxon>Eurycanthinae</taxon>
        <taxon>Dryococelus</taxon>
    </lineage>
</organism>
<comment type="caution">
    <text evidence="2">The sequence shown here is derived from an EMBL/GenBank/DDBJ whole genome shotgun (WGS) entry which is preliminary data.</text>
</comment>
<proteinExistence type="predicted"/>
<keyword evidence="3" id="KW-1185">Reference proteome</keyword>